<reference evidence="3" key="1">
    <citation type="journal article" date="2017" name="J. Biotechnol.">
        <title>Complete genome sequence of Novosphingobium resinovorum SA1, a versatile xenobiotic-degrading bacterium capable of utilizing sulfanilic acid.</title>
        <authorList>
            <person name="Hegedus B."/>
            <person name="Kos P.B."/>
            <person name="Balint B."/>
            <person name="Maroti G."/>
            <person name="Gan H.M."/>
            <person name="Perei K."/>
            <person name="Rakhely G."/>
        </authorList>
    </citation>
    <scope>NUCLEOTIDE SEQUENCE [LARGE SCALE GENOMIC DNA]</scope>
    <source>
        <strain evidence="3">SA1</strain>
    </source>
</reference>
<evidence type="ECO:0000313" key="2">
    <source>
        <dbReference type="EMBL" id="AOR80389.1"/>
    </source>
</evidence>
<keyword evidence="2" id="KW-0614">Plasmid</keyword>
<keyword evidence="1" id="KW-0812">Transmembrane</keyword>
<dbReference type="Proteomes" id="UP000094626">
    <property type="component" value="Plasmid pSA2"/>
</dbReference>
<accession>A0A1D8AE50</accession>
<proteinExistence type="predicted"/>
<keyword evidence="3" id="KW-1185">Reference proteome</keyword>
<evidence type="ECO:0000313" key="3">
    <source>
        <dbReference type="Proteomes" id="UP000094626"/>
    </source>
</evidence>
<evidence type="ECO:0000256" key="1">
    <source>
        <dbReference type="SAM" id="Phobius"/>
    </source>
</evidence>
<dbReference type="AlphaFoldDB" id="A0A1D8AE50"/>
<keyword evidence="1" id="KW-1133">Transmembrane helix</keyword>
<geneLocation type="plasmid" evidence="2 3">
    <name>pSA2</name>
</geneLocation>
<sequence length="61" mass="6841">MVPMGKPEEWVGTARLVKAFDIGVLRMTGLLAPALRAGILGIIHLRTYRWHGAAIRRKFNN</sequence>
<dbReference type="KEGG" id="nre:BES08_26285"/>
<gene>
    <name evidence="2" type="ORF">BES08_26285</name>
</gene>
<feature type="transmembrane region" description="Helical" evidence="1">
    <location>
        <begin position="30"/>
        <end position="48"/>
    </location>
</feature>
<name>A0A1D8AE50_9SPHN</name>
<dbReference type="EMBL" id="CP017077">
    <property type="protein sequence ID" value="AOR80389.1"/>
    <property type="molecule type" value="Genomic_DNA"/>
</dbReference>
<protein>
    <submittedName>
        <fullName evidence="2">Uncharacterized protein</fullName>
    </submittedName>
</protein>
<keyword evidence="1" id="KW-0472">Membrane</keyword>
<organism evidence="2 3">
    <name type="scientific">Novosphingobium resinovorum</name>
    <dbReference type="NCBI Taxonomy" id="158500"/>
    <lineage>
        <taxon>Bacteria</taxon>
        <taxon>Pseudomonadati</taxon>
        <taxon>Pseudomonadota</taxon>
        <taxon>Alphaproteobacteria</taxon>
        <taxon>Sphingomonadales</taxon>
        <taxon>Sphingomonadaceae</taxon>
        <taxon>Novosphingobium</taxon>
    </lineage>
</organism>